<proteinExistence type="predicted"/>
<keyword evidence="2" id="KW-1185">Reference proteome</keyword>
<comment type="caution">
    <text evidence="1">The sequence shown here is derived from an EMBL/GenBank/DDBJ whole genome shotgun (WGS) entry which is preliminary data.</text>
</comment>
<dbReference type="Proteomes" id="UP001055811">
    <property type="component" value="Linkage Group LG03"/>
</dbReference>
<protein>
    <submittedName>
        <fullName evidence="1">Uncharacterized protein</fullName>
    </submittedName>
</protein>
<reference evidence="1 2" key="2">
    <citation type="journal article" date="2022" name="Mol. Ecol. Resour.">
        <title>The genomes of chicory, endive, great burdock and yacon provide insights into Asteraceae paleo-polyploidization history and plant inulin production.</title>
        <authorList>
            <person name="Fan W."/>
            <person name="Wang S."/>
            <person name="Wang H."/>
            <person name="Wang A."/>
            <person name="Jiang F."/>
            <person name="Liu H."/>
            <person name="Zhao H."/>
            <person name="Xu D."/>
            <person name="Zhang Y."/>
        </authorList>
    </citation>
    <scope>NUCLEOTIDE SEQUENCE [LARGE SCALE GENOMIC DNA]</scope>
    <source>
        <strain evidence="2">cv. Punajuju</strain>
        <tissue evidence="1">Leaves</tissue>
    </source>
</reference>
<name>A0ACB9F5R5_CICIN</name>
<evidence type="ECO:0000313" key="2">
    <source>
        <dbReference type="Proteomes" id="UP001055811"/>
    </source>
</evidence>
<organism evidence="1 2">
    <name type="scientific">Cichorium intybus</name>
    <name type="common">Chicory</name>
    <dbReference type="NCBI Taxonomy" id="13427"/>
    <lineage>
        <taxon>Eukaryota</taxon>
        <taxon>Viridiplantae</taxon>
        <taxon>Streptophyta</taxon>
        <taxon>Embryophyta</taxon>
        <taxon>Tracheophyta</taxon>
        <taxon>Spermatophyta</taxon>
        <taxon>Magnoliopsida</taxon>
        <taxon>eudicotyledons</taxon>
        <taxon>Gunneridae</taxon>
        <taxon>Pentapetalae</taxon>
        <taxon>asterids</taxon>
        <taxon>campanulids</taxon>
        <taxon>Asterales</taxon>
        <taxon>Asteraceae</taxon>
        <taxon>Cichorioideae</taxon>
        <taxon>Cichorieae</taxon>
        <taxon>Cichoriinae</taxon>
        <taxon>Cichorium</taxon>
    </lineage>
</organism>
<dbReference type="EMBL" id="CM042011">
    <property type="protein sequence ID" value="KAI3766444.1"/>
    <property type="molecule type" value="Genomic_DNA"/>
</dbReference>
<accession>A0ACB9F5R5</accession>
<evidence type="ECO:0000313" key="1">
    <source>
        <dbReference type="EMBL" id="KAI3766444.1"/>
    </source>
</evidence>
<sequence>MGENDSRISKTRLGQRGVYLLRPQRARVFSFLPPSNHQNQTLNSNRSSLTHFSHLPYRKTNGRSPFFFLFFFRVFFYR</sequence>
<gene>
    <name evidence="1" type="ORF">L2E82_16502</name>
</gene>
<reference evidence="2" key="1">
    <citation type="journal article" date="2022" name="Mol. Ecol. Resour.">
        <title>The genomes of chicory, endive, great burdock and yacon provide insights into Asteraceae palaeo-polyploidization history and plant inulin production.</title>
        <authorList>
            <person name="Fan W."/>
            <person name="Wang S."/>
            <person name="Wang H."/>
            <person name="Wang A."/>
            <person name="Jiang F."/>
            <person name="Liu H."/>
            <person name="Zhao H."/>
            <person name="Xu D."/>
            <person name="Zhang Y."/>
        </authorList>
    </citation>
    <scope>NUCLEOTIDE SEQUENCE [LARGE SCALE GENOMIC DNA]</scope>
    <source>
        <strain evidence="2">cv. Punajuju</strain>
    </source>
</reference>